<comment type="subcellular location">
    <subcellularLocation>
        <location evidence="1">Nucleus</location>
    </subcellularLocation>
</comment>
<dbReference type="Proteomes" id="UP000036987">
    <property type="component" value="Unassembled WGS sequence"/>
</dbReference>
<evidence type="ECO:0000313" key="6">
    <source>
        <dbReference type="EMBL" id="KMZ70250.1"/>
    </source>
</evidence>
<dbReference type="AlphaFoldDB" id="A0A0K9PPU5"/>
<dbReference type="InterPro" id="IPR023780">
    <property type="entry name" value="Chromo_domain"/>
</dbReference>
<dbReference type="InterPro" id="IPR051219">
    <property type="entry name" value="Heterochromatin_chromo-domain"/>
</dbReference>
<dbReference type="SMART" id="SM00298">
    <property type="entry name" value="CHROMO"/>
    <property type="match status" value="3"/>
</dbReference>
<feature type="compositionally biased region" description="Polar residues" evidence="4">
    <location>
        <begin position="382"/>
        <end position="396"/>
    </location>
</feature>
<dbReference type="SUPFAM" id="SSF48403">
    <property type="entry name" value="Ankyrin repeat"/>
    <property type="match status" value="1"/>
</dbReference>
<keyword evidence="7" id="KW-1185">Reference proteome</keyword>
<dbReference type="InterPro" id="IPR002110">
    <property type="entry name" value="Ankyrin_rpt"/>
</dbReference>
<evidence type="ECO:0000256" key="3">
    <source>
        <dbReference type="PROSITE-ProRule" id="PRU00023"/>
    </source>
</evidence>
<reference evidence="7" key="1">
    <citation type="journal article" date="2016" name="Nature">
        <title>The genome of the seagrass Zostera marina reveals angiosperm adaptation to the sea.</title>
        <authorList>
            <person name="Olsen J.L."/>
            <person name="Rouze P."/>
            <person name="Verhelst B."/>
            <person name="Lin Y.-C."/>
            <person name="Bayer T."/>
            <person name="Collen J."/>
            <person name="Dattolo E."/>
            <person name="De Paoli E."/>
            <person name="Dittami S."/>
            <person name="Maumus F."/>
            <person name="Michel G."/>
            <person name="Kersting A."/>
            <person name="Lauritano C."/>
            <person name="Lohaus R."/>
            <person name="Toepel M."/>
            <person name="Tonon T."/>
            <person name="Vanneste K."/>
            <person name="Amirebrahimi M."/>
            <person name="Brakel J."/>
            <person name="Bostroem C."/>
            <person name="Chovatia M."/>
            <person name="Grimwood J."/>
            <person name="Jenkins J.W."/>
            <person name="Jueterbock A."/>
            <person name="Mraz A."/>
            <person name="Stam W.T."/>
            <person name="Tice H."/>
            <person name="Bornberg-Bauer E."/>
            <person name="Green P.J."/>
            <person name="Pearson G.A."/>
            <person name="Procaccini G."/>
            <person name="Duarte C.M."/>
            <person name="Schmutz J."/>
            <person name="Reusch T.B.H."/>
            <person name="Van de Peer Y."/>
        </authorList>
    </citation>
    <scope>NUCLEOTIDE SEQUENCE [LARGE SCALE GENOMIC DNA]</scope>
    <source>
        <strain evidence="7">cv. Finnish</strain>
    </source>
</reference>
<accession>A0A0K9PPU5</accession>
<dbReference type="InterPro" id="IPR030300">
    <property type="entry name" value="CPSRP43_chromodomain_3"/>
</dbReference>
<gene>
    <name evidence="6" type="ORF">ZOSMA_1G02270</name>
</gene>
<dbReference type="PROSITE" id="PS50297">
    <property type="entry name" value="ANK_REP_REGION"/>
    <property type="match status" value="2"/>
</dbReference>
<evidence type="ECO:0000256" key="4">
    <source>
        <dbReference type="SAM" id="MobiDB-lite"/>
    </source>
</evidence>
<dbReference type="PROSITE" id="PS50013">
    <property type="entry name" value="CHROMO_2"/>
    <property type="match status" value="1"/>
</dbReference>
<evidence type="ECO:0000313" key="7">
    <source>
        <dbReference type="Proteomes" id="UP000036987"/>
    </source>
</evidence>
<dbReference type="CDD" id="cd18629">
    <property type="entry name" value="CD2_cpSRP43_like"/>
    <property type="match status" value="1"/>
</dbReference>
<dbReference type="PROSITE" id="PS50088">
    <property type="entry name" value="ANK_REPEAT"/>
    <property type="match status" value="2"/>
</dbReference>
<dbReference type="PANTHER" id="PTHR22812">
    <property type="entry name" value="CHROMOBOX PROTEIN"/>
    <property type="match status" value="1"/>
</dbReference>
<dbReference type="OMA" id="DGHAPSW"/>
<dbReference type="STRING" id="29655.A0A0K9PPU5"/>
<evidence type="ECO:0000256" key="2">
    <source>
        <dbReference type="ARBA" id="ARBA00023242"/>
    </source>
</evidence>
<dbReference type="OrthoDB" id="341259at2759"/>
<dbReference type="EMBL" id="LFYR01000729">
    <property type="protein sequence ID" value="KMZ70250.1"/>
    <property type="molecule type" value="Genomic_DNA"/>
</dbReference>
<keyword evidence="2" id="KW-0539">Nucleus</keyword>
<dbReference type="Gene3D" id="2.40.50.40">
    <property type="match status" value="3"/>
</dbReference>
<feature type="domain" description="Chromo" evidence="5">
    <location>
        <begin position="328"/>
        <end position="385"/>
    </location>
</feature>
<keyword evidence="3" id="KW-0040">ANK repeat</keyword>
<dbReference type="CDD" id="cd18628">
    <property type="entry name" value="CD3_cpSRP43_like"/>
    <property type="match status" value="1"/>
</dbReference>
<protein>
    <submittedName>
        <fullName evidence="6">Putative Ankyrin repeat domain protein</fullName>
    </submittedName>
</protein>
<organism evidence="6 7">
    <name type="scientific">Zostera marina</name>
    <name type="common">Eelgrass</name>
    <dbReference type="NCBI Taxonomy" id="29655"/>
    <lineage>
        <taxon>Eukaryota</taxon>
        <taxon>Viridiplantae</taxon>
        <taxon>Streptophyta</taxon>
        <taxon>Embryophyta</taxon>
        <taxon>Tracheophyta</taxon>
        <taxon>Spermatophyta</taxon>
        <taxon>Magnoliopsida</taxon>
        <taxon>Liliopsida</taxon>
        <taxon>Zosteraceae</taxon>
        <taxon>Zostera</taxon>
    </lineage>
</organism>
<comment type="caution">
    <text evidence="6">The sequence shown here is derived from an EMBL/GenBank/DDBJ whole genome shotgun (WGS) entry which is preliminary data.</text>
</comment>
<dbReference type="Pfam" id="PF00385">
    <property type="entry name" value="Chromo"/>
    <property type="match status" value="1"/>
</dbReference>
<sequence length="396" mass="43731">MEGVIVNLSVSPRLNLFSPKPFISAFKLPTSIALHRPFYLRPSQQPLTCSAFFQDQFPTTSTSPEEEGDDDESYREVNRIVGNRTIQLPNIDNDTDIPSFATEFLVEWKDGHDPSWVPSANIAADVVAEYETPWWTAAKKADDVALSTLLSDPNTARDSDALDSDGRSALHFVSGLGSESCIRILAEAGADIDRKDKSGGGGLTPIHMAAGYAQPNAVKALLELGADPEAVDIRGRMAIDLAKEVLAATPKGNPASFDRRLALERVVKELEGAVYEYAQVEQILEVRGEGNSKEYLIEWKDGGERDWVKTNWVGKDLIGDYEAGLEYGVVDSILGARMVDGQEKREFLVKWLDTEDTTWEPEENVDSELIEEFDMKKKQSESENVQETSNIAVSPT</sequence>
<feature type="region of interest" description="Disordered" evidence="4">
    <location>
        <begin position="376"/>
        <end position="396"/>
    </location>
</feature>
<dbReference type="Pfam" id="PF12796">
    <property type="entry name" value="Ank_2"/>
    <property type="match status" value="1"/>
</dbReference>
<feature type="repeat" description="ANK" evidence="3">
    <location>
        <begin position="201"/>
        <end position="233"/>
    </location>
</feature>
<evidence type="ECO:0000259" key="5">
    <source>
        <dbReference type="PROSITE" id="PS50013"/>
    </source>
</evidence>
<dbReference type="InterPro" id="IPR000953">
    <property type="entry name" value="Chromo/chromo_shadow_dom"/>
</dbReference>
<feature type="repeat" description="ANK" evidence="3">
    <location>
        <begin position="165"/>
        <end position="197"/>
    </location>
</feature>
<evidence type="ECO:0000256" key="1">
    <source>
        <dbReference type="ARBA" id="ARBA00004123"/>
    </source>
</evidence>
<dbReference type="GO" id="GO:0005634">
    <property type="term" value="C:nucleus"/>
    <property type="evidence" value="ECO:0007669"/>
    <property type="project" value="UniProtKB-SubCell"/>
</dbReference>
<dbReference type="InterPro" id="IPR036770">
    <property type="entry name" value="Ankyrin_rpt-contain_sf"/>
</dbReference>
<dbReference type="InterPro" id="IPR016197">
    <property type="entry name" value="Chromo-like_dom_sf"/>
</dbReference>
<name>A0A0K9PPU5_ZOSMR</name>
<dbReference type="SUPFAM" id="SSF54160">
    <property type="entry name" value="Chromo domain-like"/>
    <property type="match status" value="3"/>
</dbReference>
<dbReference type="SMART" id="SM00248">
    <property type="entry name" value="ANK"/>
    <property type="match status" value="2"/>
</dbReference>
<dbReference type="Gene3D" id="1.25.40.20">
    <property type="entry name" value="Ankyrin repeat-containing domain"/>
    <property type="match status" value="1"/>
</dbReference>
<proteinExistence type="predicted"/>